<name>A0A922HZY4_DERFA</name>
<evidence type="ECO:0000256" key="4">
    <source>
        <dbReference type="ARBA" id="ARBA00022833"/>
    </source>
</evidence>
<dbReference type="AlphaFoldDB" id="A0A922HZY4"/>
<keyword evidence="4 9" id="KW-0862">Zinc</keyword>
<dbReference type="PROSITE" id="PS50103">
    <property type="entry name" value="ZF_C3H1"/>
    <property type="match status" value="1"/>
</dbReference>
<evidence type="ECO:0000256" key="3">
    <source>
        <dbReference type="ARBA" id="ARBA00022771"/>
    </source>
</evidence>
<keyword evidence="2 9" id="KW-0479">Metal-binding</keyword>
<dbReference type="InterPro" id="IPR051767">
    <property type="entry name" value="Nucleoporin_NUP42"/>
</dbReference>
<dbReference type="Pfam" id="PF18044">
    <property type="entry name" value="zf-CCCH_4"/>
    <property type="match status" value="1"/>
</dbReference>
<evidence type="ECO:0000256" key="5">
    <source>
        <dbReference type="ARBA" id="ARBA00023242"/>
    </source>
</evidence>
<evidence type="ECO:0000313" key="13">
    <source>
        <dbReference type="Proteomes" id="UP000790347"/>
    </source>
</evidence>
<dbReference type="PANTHER" id="PTHR46527">
    <property type="entry name" value="NUCLEOPORIN-LIKE PROTEIN 2"/>
    <property type="match status" value="1"/>
</dbReference>
<dbReference type="Proteomes" id="UP000828236">
    <property type="component" value="Unassembled WGS sequence"/>
</dbReference>
<dbReference type="GO" id="GO:0031965">
    <property type="term" value="C:nuclear membrane"/>
    <property type="evidence" value="ECO:0007669"/>
    <property type="project" value="UniProtKB-SubCell"/>
</dbReference>
<evidence type="ECO:0000256" key="9">
    <source>
        <dbReference type="PROSITE-ProRule" id="PRU00723"/>
    </source>
</evidence>
<accession>A0A922HZY4</accession>
<keyword evidence="3 9" id="KW-0863">Zinc-finger</keyword>
<dbReference type="GO" id="GO:0008270">
    <property type="term" value="F:zinc ion binding"/>
    <property type="evidence" value="ECO:0007669"/>
    <property type="project" value="UniProtKB-KW"/>
</dbReference>
<proteinExistence type="predicted"/>
<reference evidence="12" key="4">
    <citation type="journal article" date="2022" name="Res Sq">
        <title>Comparative Genomics Reveals Insights into the Divergent Evolution of Astigmatic Mites and Household Pest Adaptations.</title>
        <authorList>
            <person name="Xiong Q."/>
            <person name="Wan A.T.-Y."/>
            <person name="Liu X.-Y."/>
            <person name="Fung C.S.-H."/>
            <person name="Xiao X."/>
            <person name="Malainual N."/>
            <person name="Hou J."/>
            <person name="Wang L."/>
            <person name="Wang M."/>
            <person name="Yang K."/>
            <person name="Cui Y."/>
            <person name="Leung E."/>
            <person name="Nong W."/>
            <person name="Shin S.-K."/>
            <person name="Au S."/>
            <person name="Jeong K.Y."/>
            <person name="Chew F.T."/>
            <person name="Hui J."/>
            <person name="Leung T.F."/>
            <person name="Tungtrongchitr A."/>
            <person name="Zhong N."/>
            <person name="Liu Z."/>
            <person name="Tsui S."/>
        </authorList>
    </citation>
    <scope>NUCLEOTIDE SEQUENCE</scope>
    <source>
        <strain evidence="12">Derf</strain>
        <tissue evidence="12">Whole organism</tissue>
    </source>
</reference>
<evidence type="ECO:0000256" key="1">
    <source>
        <dbReference type="ARBA" id="ARBA00004335"/>
    </source>
</evidence>
<dbReference type="InterPro" id="IPR000571">
    <property type="entry name" value="Znf_CCCH"/>
</dbReference>
<feature type="domain" description="C3H1-type" evidence="10">
    <location>
        <begin position="1"/>
        <end position="25"/>
    </location>
</feature>
<organism evidence="12 13">
    <name type="scientific">Dermatophagoides farinae</name>
    <name type="common">American house dust mite</name>
    <dbReference type="NCBI Taxonomy" id="6954"/>
    <lineage>
        <taxon>Eukaryota</taxon>
        <taxon>Metazoa</taxon>
        <taxon>Ecdysozoa</taxon>
        <taxon>Arthropoda</taxon>
        <taxon>Chelicerata</taxon>
        <taxon>Arachnida</taxon>
        <taxon>Acari</taxon>
        <taxon>Acariformes</taxon>
        <taxon>Sarcoptiformes</taxon>
        <taxon>Astigmata</taxon>
        <taxon>Psoroptidia</taxon>
        <taxon>Analgoidea</taxon>
        <taxon>Pyroglyphidae</taxon>
        <taxon>Dermatophagoidinae</taxon>
        <taxon>Dermatophagoides</taxon>
    </lineage>
</organism>
<evidence type="ECO:0000256" key="8">
    <source>
        <dbReference type="ARBA" id="ARBA00042384"/>
    </source>
</evidence>
<evidence type="ECO:0000256" key="6">
    <source>
        <dbReference type="ARBA" id="ARBA00037262"/>
    </source>
</evidence>
<keyword evidence="13" id="KW-1185">Reference proteome</keyword>
<sequence length="253" mass="29284">MVVCKFYIQGYCRYGHQCRYDHFSPQRNQPKQNNTGFSFVKTLNQISSNSNQNNANIFSNTNVSFQQPQSYFGQSSTGGKFSFNQTLQQINNVQNVRMPTNSLFTNEFEMKSDFPSTSSLNFPINNTFTFGNTAALNSAPLNIDTRIRQNDVHHWYKNNSIVSNQSTIPKTKSFFDQPMNQQPIEMTSESNFEKDSKNTIKMGKEKSRYGIYSELKDLVEMDLANFKADKFIYPIPFDPPPFEVCFQEYRIVQ</sequence>
<evidence type="ECO:0000256" key="2">
    <source>
        <dbReference type="ARBA" id="ARBA00022723"/>
    </source>
</evidence>
<dbReference type="EMBL" id="SDOV01000001">
    <property type="protein sequence ID" value="KAH7645771.1"/>
    <property type="molecule type" value="Genomic_DNA"/>
</dbReference>
<reference evidence="11" key="2">
    <citation type="submission" date="2020-06" db="EMBL/GenBank/DDBJ databases">
        <authorList>
            <person name="Ji K."/>
            <person name="Li J."/>
        </authorList>
    </citation>
    <scope>NUCLEOTIDE SEQUENCE</scope>
    <source>
        <strain evidence="11">JKM2019</strain>
        <tissue evidence="11">Whole body</tissue>
    </source>
</reference>
<dbReference type="InterPro" id="IPR036855">
    <property type="entry name" value="Znf_CCCH_sf"/>
</dbReference>
<reference evidence="11" key="3">
    <citation type="journal article" date="2021" name="World Allergy Organ. J.">
        <title>Chromosome-level assembly of Dermatophagoides farinae genome and transcriptome reveals two novel allergens Der f 37 and Der f 39.</title>
        <authorList>
            <person name="Chen J."/>
            <person name="Cai Z."/>
            <person name="Fan D."/>
            <person name="Hu J."/>
            <person name="Hou Y."/>
            <person name="He Y."/>
            <person name="Zhang Z."/>
            <person name="Zhao Z."/>
            <person name="Gao P."/>
            <person name="Hu W."/>
            <person name="Sun J."/>
            <person name="Li J."/>
            <person name="Ji K."/>
        </authorList>
    </citation>
    <scope>NUCLEOTIDE SEQUENCE</scope>
    <source>
        <strain evidence="11">JKM2019</strain>
    </source>
</reference>
<comment type="function">
    <text evidence="6">Required for the export of mRNAs containing poly(A) tails from the nucleus into the cytoplasm.</text>
</comment>
<dbReference type="SUPFAM" id="SSF90229">
    <property type="entry name" value="CCCH zinc finger"/>
    <property type="match status" value="1"/>
</dbReference>
<feature type="zinc finger region" description="C3H1-type" evidence="9">
    <location>
        <begin position="1"/>
        <end position="25"/>
    </location>
</feature>
<protein>
    <recommendedName>
        <fullName evidence="7">Nucleoporin NUP42</fullName>
    </recommendedName>
    <alternativeName>
        <fullName evidence="8">Nucleoporin-like protein 2</fullName>
    </alternativeName>
</protein>
<evidence type="ECO:0000256" key="7">
    <source>
        <dbReference type="ARBA" id="ARBA00039886"/>
    </source>
</evidence>
<comment type="caution">
    <text evidence="12">The sequence shown here is derived from an EMBL/GenBank/DDBJ whole genome shotgun (WGS) entry which is preliminary data.</text>
</comment>
<dbReference type="Gene3D" id="4.10.1000.10">
    <property type="entry name" value="Zinc finger, CCCH-type"/>
    <property type="match status" value="1"/>
</dbReference>
<keyword evidence="5" id="KW-0539">Nucleus</keyword>
<dbReference type="Proteomes" id="UP000790347">
    <property type="component" value="Unassembled WGS sequence"/>
</dbReference>
<evidence type="ECO:0000259" key="10">
    <source>
        <dbReference type="PROSITE" id="PS50103"/>
    </source>
</evidence>
<gene>
    <name evidence="12" type="ORF">DERF_006731</name>
    <name evidence="11" type="ORF">HUG17_1309</name>
</gene>
<dbReference type="PANTHER" id="PTHR46527:SF1">
    <property type="entry name" value="NUCLEOPORIN NUP42"/>
    <property type="match status" value="1"/>
</dbReference>
<reference evidence="12" key="1">
    <citation type="submission" date="2013-05" db="EMBL/GenBank/DDBJ databases">
        <authorList>
            <person name="Yim A.K.Y."/>
            <person name="Chan T.F."/>
            <person name="Ji K.M."/>
            <person name="Liu X.Y."/>
            <person name="Zhou J.W."/>
            <person name="Li R.Q."/>
            <person name="Yang K.Y."/>
            <person name="Li J."/>
            <person name="Li M."/>
            <person name="Law P.T.W."/>
            <person name="Wu Y.L."/>
            <person name="Cai Z.L."/>
            <person name="Qin H."/>
            <person name="Bao Y."/>
            <person name="Leung R.K.K."/>
            <person name="Ng P.K.S."/>
            <person name="Zou J."/>
            <person name="Zhong X.J."/>
            <person name="Ran P.X."/>
            <person name="Zhong N.S."/>
            <person name="Liu Z.G."/>
            <person name="Tsui S.K.W."/>
        </authorList>
    </citation>
    <scope>NUCLEOTIDE SEQUENCE</scope>
    <source>
        <strain evidence="12">Derf</strain>
        <tissue evidence="12">Whole organism</tissue>
    </source>
</reference>
<dbReference type="EMBL" id="ASGP02000003">
    <property type="protein sequence ID" value="KAH9515963.1"/>
    <property type="molecule type" value="Genomic_DNA"/>
</dbReference>
<comment type="subcellular location">
    <subcellularLocation>
        <location evidence="1">Nucleus membrane</location>
        <topology evidence="1">Peripheral membrane protein</topology>
        <orientation evidence="1">Cytoplasmic side</orientation>
    </subcellularLocation>
</comment>
<evidence type="ECO:0000313" key="12">
    <source>
        <dbReference type="EMBL" id="KAH9515963.1"/>
    </source>
</evidence>
<evidence type="ECO:0000313" key="11">
    <source>
        <dbReference type="EMBL" id="KAH7645771.1"/>
    </source>
</evidence>
<dbReference type="InterPro" id="IPR041367">
    <property type="entry name" value="Znf-CCCH_4"/>
</dbReference>